<dbReference type="Pfam" id="PF04962">
    <property type="entry name" value="KduI"/>
    <property type="match status" value="1"/>
</dbReference>
<dbReference type="PANTHER" id="PTHR39193:SF1">
    <property type="entry name" value="5-DEOXY-GLUCURONATE ISOMERASE"/>
    <property type="match status" value="1"/>
</dbReference>
<dbReference type="InterPro" id="IPR021120">
    <property type="entry name" value="KduI/IolB_isomerase"/>
</dbReference>
<dbReference type="PANTHER" id="PTHR39193">
    <property type="entry name" value="5-DEOXY-GLUCURONATE ISOMERASE"/>
    <property type="match status" value="1"/>
</dbReference>
<dbReference type="GO" id="GO:0008880">
    <property type="term" value="F:glucuronate isomerase activity"/>
    <property type="evidence" value="ECO:0007669"/>
    <property type="project" value="InterPro"/>
</dbReference>
<feature type="region of interest" description="Disordered" evidence="2">
    <location>
        <begin position="280"/>
        <end position="301"/>
    </location>
</feature>
<keyword evidence="4" id="KW-1185">Reference proteome</keyword>
<comment type="caution">
    <text evidence="3">The sequence shown here is derived from an EMBL/GenBank/DDBJ whole genome shotgun (WGS) entry which is preliminary data.</text>
</comment>
<gene>
    <name evidence="3" type="primary">iolB</name>
    <name evidence="3" type="ORF">GC722_14315</name>
</gene>
<protein>
    <submittedName>
        <fullName evidence="3">5-deoxy-glucuronate isomerase</fullName>
        <ecNumber evidence="3">5.3.1.30</ecNumber>
    </submittedName>
</protein>
<dbReference type="SUPFAM" id="SSF51182">
    <property type="entry name" value="RmlC-like cupins"/>
    <property type="match status" value="1"/>
</dbReference>
<dbReference type="PIRSF" id="PIRSF036628">
    <property type="entry name" value="IolB"/>
    <property type="match status" value="1"/>
</dbReference>
<dbReference type="AlphaFoldDB" id="A0A6A9V1D0"/>
<dbReference type="NCBIfam" id="TIGR04378">
    <property type="entry name" value="myo_inos_iolB"/>
    <property type="match status" value="1"/>
</dbReference>
<keyword evidence="1 3" id="KW-0413">Isomerase</keyword>
<dbReference type="EMBL" id="WPCU01000010">
    <property type="protein sequence ID" value="MVA77189.1"/>
    <property type="molecule type" value="Genomic_DNA"/>
</dbReference>
<feature type="compositionally biased region" description="Pro residues" evidence="2">
    <location>
        <begin position="292"/>
        <end position="301"/>
    </location>
</feature>
<organism evidence="3 4">
    <name type="scientific">Auraticoccus cholistanensis</name>
    <dbReference type="NCBI Taxonomy" id="2656650"/>
    <lineage>
        <taxon>Bacteria</taxon>
        <taxon>Bacillati</taxon>
        <taxon>Actinomycetota</taxon>
        <taxon>Actinomycetes</taxon>
        <taxon>Propionibacteriales</taxon>
        <taxon>Propionibacteriaceae</taxon>
        <taxon>Auraticoccus</taxon>
    </lineage>
</organism>
<feature type="region of interest" description="Disordered" evidence="2">
    <location>
        <begin position="1"/>
        <end position="21"/>
    </location>
</feature>
<dbReference type="GO" id="GO:0019310">
    <property type="term" value="P:inositol catabolic process"/>
    <property type="evidence" value="ECO:0007669"/>
    <property type="project" value="InterPro"/>
</dbReference>
<proteinExistence type="predicted"/>
<evidence type="ECO:0000256" key="1">
    <source>
        <dbReference type="ARBA" id="ARBA00023235"/>
    </source>
</evidence>
<sequence length="301" mass="32172">MHRARTEAEAPGDVLVSRVGPEQDGWSHTGLEVRTLAPGVEHGWRLDGVEAGLLPLAGGVTVSARVPGAADVLEVRLDRAGTVFDGPADFLYLPVGSELRVTAGERGCRLAVTTAVATRGTRPQRLAAAEVPVELRGAGSCSRQVQDYTISTGLEVEHLLVCEVLTPGGNTSSFPPHKHDEHGEHERELEEIYYFEVADGPDGPGTALFRNYGTDARPLEVLAAVGTGDVALVPHGYHGPCVALPGYDLYYLNVMAGPATDGRWLSVDDPSLAWLRTSWDDQPVDPRLPLGRPGPDPQEAR</sequence>
<dbReference type="InterPro" id="IPR014710">
    <property type="entry name" value="RmlC-like_jellyroll"/>
</dbReference>
<name>A0A6A9V1D0_9ACTN</name>
<dbReference type="Gene3D" id="2.60.120.10">
    <property type="entry name" value="Jelly Rolls"/>
    <property type="match status" value="2"/>
</dbReference>
<dbReference type="Proteomes" id="UP000435304">
    <property type="component" value="Unassembled WGS sequence"/>
</dbReference>
<accession>A0A6A9V1D0</accession>
<evidence type="ECO:0000313" key="4">
    <source>
        <dbReference type="Proteomes" id="UP000435304"/>
    </source>
</evidence>
<dbReference type="InterPro" id="IPR024203">
    <property type="entry name" value="Deoxy-glucuronate_isom_IolB"/>
</dbReference>
<reference evidence="3 4" key="1">
    <citation type="submission" date="2019-12" db="EMBL/GenBank/DDBJ databases">
        <title>Auraticoccus cholistani sp. nov., an actinomycete isolated from soil of Cholistan desert.</title>
        <authorList>
            <person name="Cheema M.T."/>
        </authorList>
    </citation>
    <scope>NUCLEOTIDE SEQUENCE [LARGE SCALE GENOMIC DNA]</scope>
    <source>
        <strain evidence="3 4">F435</strain>
    </source>
</reference>
<evidence type="ECO:0000256" key="2">
    <source>
        <dbReference type="SAM" id="MobiDB-lite"/>
    </source>
</evidence>
<dbReference type="EC" id="5.3.1.30" evidence="3"/>
<dbReference type="InterPro" id="IPR011051">
    <property type="entry name" value="RmlC_Cupin_sf"/>
</dbReference>
<evidence type="ECO:0000313" key="3">
    <source>
        <dbReference type="EMBL" id="MVA77189.1"/>
    </source>
</evidence>
<dbReference type="GO" id="GO:0102482">
    <property type="term" value="F:5-deoxy-D-glucuronate isomerase activity"/>
    <property type="evidence" value="ECO:0007669"/>
    <property type="project" value="UniProtKB-EC"/>
</dbReference>